<reference evidence="2" key="2">
    <citation type="submission" date="2019-07" db="EMBL/GenBank/DDBJ databases">
        <authorList>
            <person name="Seetharam A."/>
            <person name="Woodhouse M."/>
            <person name="Cannon E."/>
        </authorList>
    </citation>
    <scope>NUCLEOTIDE SEQUENCE [LARGE SCALE GENOMIC DNA]</scope>
    <source>
        <strain evidence="2">cv. B73</strain>
    </source>
</reference>
<accession>A0A804QIE5</accession>
<dbReference type="Proteomes" id="UP000007305">
    <property type="component" value="Chromosome 7"/>
</dbReference>
<feature type="compositionally biased region" description="Basic and acidic residues" evidence="1">
    <location>
        <begin position="146"/>
        <end position="162"/>
    </location>
</feature>
<reference evidence="3" key="1">
    <citation type="submission" date="2015-12" db="EMBL/GenBank/DDBJ databases">
        <title>Update maize B73 reference genome by single molecule sequencing technologies.</title>
        <authorList>
            <consortium name="Maize Genome Sequencing Project"/>
            <person name="Ware D."/>
        </authorList>
    </citation>
    <scope>NUCLEOTIDE SEQUENCE [LARGE SCALE GENOMIC DNA]</scope>
    <source>
        <strain evidence="3">cv. B73</strain>
    </source>
</reference>
<reference evidence="2" key="3">
    <citation type="submission" date="2021-05" db="UniProtKB">
        <authorList>
            <consortium name="EnsemblPlants"/>
        </authorList>
    </citation>
    <scope>IDENTIFICATION</scope>
    <source>
        <strain evidence="2">cv. B73</strain>
    </source>
</reference>
<evidence type="ECO:0000256" key="1">
    <source>
        <dbReference type="SAM" id="MobiDB-lite"/>
    </source>
</evidence>
<protein>
    <submittedName>
        <fullName evidence="2">Uncharacterized protein</fullName>
    </submittedName>
</protein>
<evidence type="ECO:0000313" key="2">
    <source>
        <dbReference type="EnsemblPlants" id="Zm00001eb331440_P001"/>
    </source>
</evidence>
<evidence type="ECO:0000313" key="3">
    <source>
        <dbReference type="Proteomes" id="UP000007305"/>
    </source>
</evidence>
<feature type="region of interest" description="Disordered" evidence="1">
    <location>
        <begin position="105"/>
        <end position="175"/>
    </location>
</feature>
<keyword evidence="3" id="KW-1185">Reference proteome</keyword>
<proteinExistence type="predicted"/>
<dbReference type="AlphaFoldDB" id="A0A804QIE5"/>
<name>A0A804QIE5_MAIZE</name>
<dbReference type="EnsemblPlants" id="Zm00001eb331440_T001">
    <property type="protein sequence ID" value="Zm00001eb331440_P001"/>
    <property type="gene ID" value="Zm00001eb331440"/>
</dbReference>
<feature type="compositionally biased region" description="Basic and acidic residues" evidence="1">
    <location>
        <begin position="115"/>
        <end position="126"/>
    </location>
</feature>
<dbReference type="Gramene" id="Zm00001eb331440_T001">
    <property type="protein sequence ID" value="Zm00001eb331440_P001"/>
    <property type="gene ID" value="Zm00001eb331440"/>
</dbReference>
<organism evidence="2 3">
    <name type="scientific">Zea mays</name>
    <name type="common">Maize</name>
    <dbReference type="NCBI Taxonomy" id="4577"/>
    <lineage>
        <taxon>Eukaryota</taxon>
        <taxon>Viridiplantae</taxon>
        <taxon>Streptophyta</taxon>
        <taxon>Embryophyta</taxon>
        <taxon>Tracheophyta</taxon>
        <taxon>Spermatophyta</taxon>
        <taxon>Magnoliopsida</taxon>
        <taxon>Liliopsida</taxon>
        <taxon>Poales</taxon>
        <taxon>Poaceae</taxon>
        <taxon>PACMAD clade</taxon>
        <taxon>Panicoideae</taxon>
        <taxon>Andropogonodae</taxon>
        <taxon>Andropogoneae</taxon>
        <taxon>Tripsacinae</taxon>
        <taxon>Zea</taxon>
    </lineage>
</organism>
<dbReference type="InParanoid" id="A0A804QIE5"/>
<feature type="compositionally biased region" description="Polar residues" evidence="1">
    <location>
        <begin position="105"/>
        <end position="114"/>
    </location>
</feature>
<sequence length="175" mass="19773">MEEDAGEEGTLQEICDEIPIAVFHPTKGFFSPGLKKAKDQTSTVNTAEVLMLNKEIEQKIISDSQLSEVLDNEGSVDDRAKVAPEKSHIEMMKQRVEGQTFCSNKEINATTNSQEEGKQDLKHMLDDFPTEGNEEDWHGNIVEEAELYHTEEDGEQEWEKALSKKGKKKIEGTFQ</sequence>